<comment type="similarity">
    <text evidence="2">Belongs to the beta-class carbonic anhydrase family.</text>
</comment>
<dbReference type="GO" id="GO:0004089">
    <property type="term" value="F:carbonate dehydratase activity"/>
    <property type="evidence" value="ECO:0007669"/>
    <property type="project" value="UniProtKB-EC"/>
</dbReference>
<gene>
    <name evidence="5" type="ORF">DDE83_007846</name>
</gene>
<reference evidence="6" key="1">
    <citation type="submission" date="2018-05" db="EMBL/GenBank/DDBJ databases">
        <title>Draft genome sequence of Stemphylium lycopersici strain CIDEFI 213.</title>
        <authorList>
            <person name="Medina R."/>
            <person name="Franco M.E.E."/>
            <person name="Lucentini C.G."/>
            <person name="Saparrat M.C.N."/>
            <person name="Balatti P.A."/>
        </authorList>
    </citation>
    <scope>NUCLEOTIDE SEQUENCE [LARGE SCALE GENOMIC DNA]</scope>
    <source>
        <strain evidence="6">CIDEFI 213</strain>
    </source>
</reference>
<protein>
    <submittedName>
        <fullName evidence="5">Carbonic anhydrase</fullName>
        <ecNumber evidence="5">4.2.1.1</ecNumber>
    </submittedName>
</protein>
<sequence length="141" mass="15301">MSTSGALLVIACSETDPRIDPAHHFNLTSPTTQVIKVAGGRTEAAINNIYYADQSNRIGMIVVIQHTGCAWSPGEVEKNVRSDIQALKSSPYIRKDVPIFGYVLDVGTGTLREVNIPSTSPEAEARQHALSQMEGFGPFWS</sequence>
<keyword evidence="4" id="KW-0862">Zinc</keyword>
<dbReference type="EC" id="4.2.1.1" evidence="5"/>
<dbReference type="AlphaFoldDB" id="A0A364MVH9"/>
<proteinExistence type="inferred from homology"/>
<evidence type="ECO:0000256" key="1">
    <source>
        <dbReference type="ARBA" id="ARBA00001947"/>
    </source>
</evidence>
<organism evidence="5 6">
    <name type="scientific">Stemphylium lycopersici</name>
    <name type="common">Tomato gray leaf spot disease fungus</name>
    <name type="synonym">Thyrospora lycopersici</name>
    <dbReference type="NCBI Taxonomy" id="183478"/>
    <lineage>
        <taxon>Eukaryota</taxon>
        <taxon>Fungi</taxon>
        <taxon>Dikarya</taxon>
        <taxon>Ascomycota</taxon>
        <taxon>Pezizomycotina</taxon>
        <taxon>Dothideomycetes</taxon>
        <taxon>Pleosporomycetidae</taxon>
        <taxon>Pleosporales</taxon>
        <taxon>Pleosporineae</taxon>
        <taxon>Pleosporaceae</taxon>
        <taxon>Stemphylium</taxon>
    </lineage>
</organism>
<dbReference type="PANTHER" id="PTHR43175:SF3">
    <property type="entry name" value="CARBON DISULFIDE HYDROLASE"/>
    <property type="match status" value="1"/>
</dbReference>
<keyword evidence="3" id="KW-0479">Metal-binding</keyword>
<evidence type="ECO:0000256" key="3">
    <source>
        <dbReference type="ARBA" id="ARBA00022723"/>
    </source>
</evidence>
<evidence type="ECO:0000313" key="5">
    <source>
        <dbReference type="EMBL" id="RAR04436.1"/>
    </source>
</evidence>
<comment type="caution">
    <text evidence="5">The sequence shown here is derived from an EMBL/GenBank/DDBJ whole genome shotgun (WGS) entry which is preliminary data.</text>
</comment>
<comment type="cofactor">
    <cofactor evidence="1">
        <name>Zn(2+)</name>
        <dbReference type="ChEBI" id="CHEBI:29105"/>
    </cofactor>
</comment>
<dbReference type="InterPro" id="IPR001765">
    <property type="entry name" value="Carbonic_anhydrase"/>
</dbReference>
<accession>A0A364MVH9</accession>
<evidence type="ECO:0000313" key="6">
    <source>
        <dbReference type="Proteomes" id="UP000249619"/>
    </source>
</evidence>
<dbReference type="EMBL" id="QGDH01000155">
    <property type="protein sequence ID" value="RAR04436.1"/>
    <property type="molecule type" value="Genomic_DNA"/>
</dbReference>
<dbReference type="Proteomes" id="UP000249619">
    <property type="component" value="Unassembled WGS sequence"/>
</dbReference>
<evidence type="ECO:0000256" key="2">
    <source>
        <dbReference type="ARBA" id="ARBA00006217"/>
    </source>
</evidence>
<evidence type="ECO:0000256" key="4">
    <source>
        <dbReference type="ARBA" id="ARBA00022833"/>
    </source>
</evidence>
<dbReference type="InterPro" id="IPR036874">
    <property type="entry name" value="Carbonic_anhydrase_sf"/>
</dbReference>
<dbReference type="PANTHER" id="PTHR43175">
    <property type="entry name" value="CARBONIC ANHYDRASE"/>
    <property type="match status" value="1"/>
</dbReference>
<dbReference type="SUPFAM" id="SSF53056">
    <property type="entry name" value="beta-carbonic anhydrase, cab"/>
    <property type="match status" value="1"/>
</dbReference>
<keyword evidence="6" id="KW-1185">Reference proteome</keyword>
<keyword evidence="5" id="KW-0456">Lyase</keyword>
<dbReference type="GO" id="GO:0008270">
    <property type="term" value="F:zinc ion binding"/>
    <property type="evidence" value="ECO:0007669"/>
    <property type="project" value="InterPro"/>
</dbReference>
<dbReference type="Gene3D" id="3.40.1050.10">
    <property type="entry name" value="Carbonic anhydrase"/>
    <property type="match status" value="2"/>
</dbReference>
<name>A0A364MVH9_STELY</name>